<gene>
    <name evidence="11" type="ORF">YC6258_01024</name>
</gene>
<comment type="pathway">
    <text evidence="2">Purine metabolism; 7-cyano-7-deazaguanine biosynthesis.</text>
</comment>
<evidence type="ECO:0000256" key="2">
    <source>
        <dbReference type="ARBA" id="ARBA00005061"/>
    </source>
</evidence>
<proteinExistence type="inferred from homology"/>
<evidence type="ECO:0000256" key="4">
    <source>
        <dbReference type="ARBA" id="ARBA00012982"/>
    </source>
</evidence>
<dbReference type="SUPFAM" id="SSF55620">
    <property type="entry name" value="Tetrahydrobiopterin biosynthesis enzymes-like"/>
    <property type="match status" value="1"/>
</dbReference>
<dbReference type="PANTHER" id="PTHR12589:SF7">
    <property type="entry name" value="6-PYRUVOYL TETRAHYDROBIOPTERIN SYNTHASE"/>
    <property type="match status" value="1"/>
</dbReference>
<keyword evidence="12" id="KW-1185">Reference proteome</keyword>
<dbReference type="KEGG" id="gsn:YC6258_01024"/>
<evidence type="ECO:0000256" key="9">
    <source>
        <dbReference type="ARBA" id="ARBA00031449"/>
    </source>
</evidence>
<evidence type="ECO:0000313" key="12">
    <source>
        <dbReference type="Proteomes" id="UP000032266"/>
    </source>
</evidence>
<evidence type="ECO:0000256" key="8">
    <source>
        <dbReference type="ARBA" id="ARBA00023239"/>
    </source>
</evidence>
<evidence type="ECO:0000256" key="3">
    <source>
        <dbReference type="ARBA" id="ARBA00008900"/>
    </source>
</evidence>
<name>A0A0C5VS25_9GAMM</name>
<dbReference type="EC" id="4.1.2.50" evidence="4"/>
<dbReference type="UniPathway" id="UPA00391"/>
<dbReference type="AlphaFoldDB" id="A0A0C5VS25"/>
<sequence length="162" mass="18638">MHGHEGLVHIFLEGENLTKGMVTDFKHLGWLKTFLDDSLDHKFIIDRHDPNFQKIMNTAHPISSTSQSFVTVDDHQLSFQNITIPGSNDIVACRLNTDTLDSPLEQEFYQSFVIVDFVPTSENLSKWIFDIATVRMEKLGIKVSQVDWFETPKSRSTYYRSA</sequence>
<evidence type="ECO:0000256" key="10">
    <source>
        <dbReference type="ARBA" id="ARBA00048807"/>
    </source>
</evidence>
<dbReference type="GO" id="GO:0046872">
    <property type="term" value="F:metal ion binding"/>
    <property type="evidence" value="ECO:0007669"/>
    <property type="project" value="UniProtKB-KW"/>
</dbReference>
<dbReference type="InterPro" id="IPR007115">
    <property type="entry name" value="6-PTP_synth/QueD"/>
</dbReference>
<keyword evidence="7" id="KW-0862">Zinc</keyword>
<dbReference type="Gene3D" id="3.30.479.10">
    <property type="entry name" value="6-pyruvoyl tetrahydropterin synthase/QueD"/>
    <property type="match status" value="1"/>
</dbReference>
<evidence type="ECO:0000256" key="5">
    <source>
        <dbReference type="ARBA" id="ARBA00018141"/>
    </source>
</evidence>
<reference evidence="11 12" key="1">
    <citation type="submission" date="2014-01" db="EMBL/GenBank/DDBJ databases">
        <title>Full genme sequencing of cellulolytic bacterium Gynuella sunshinyii YC6258T gen. nov., sp. nov.</title>
        <authorList>
            <person name="Khan H."/>
            <person name="Chung E.J."/>
            <person name="Chung Y.R."/>
        </authorList>
    </citation>
    <scope>NUCLEOTIDE SEQUENCE [LARGE SCALE GENOMIC DNA]</scope>
    <source>
        <strain evidence="11 12">YC6258</strain>
    </source>
</reference>
<dbReference type="EMBL" id="CP007142">
    <property type="protein sequence ID" value="AJQ93074.1"/>
    <property type="molecule type" value="Genomic_DNA"/>
</dbReference>
<accession>A0A0C5VS25</accession>
<dbReference type="InterPro" id="IPR038418">
    <property type="entry name" value="6-PTP_synth/QueD_sf"/>
</dbReference>
<comment type="similarity">
    <text evidence="3">Belongs to the PTPS family. QueD subfamily.</text>
</comment>
<organism evidence="11 12">
    <name type="scientific">Gynuella sunshinyii YC6258</name>
    <dbReference type="NCBI Taxonomy" id="1445510"/>
    <lineage>
        <taxon>Bacteria</taxon>
        <taxon>Pseudomonadati</taxon>
        <taxon>Pseudomonadota</taxon>
        <taxon>Gammaproteobacteria</taxon>
        <taxon>Oceanospirillales</taxon>
        <taxon>Saccharospirillaceae</taxon>
        <taxon>Gynuella</taxon>
    </lineage>
</organism>
<keyword evidence="6" id="KW-0479">Metal-binding</keyword>
<dbReference type="Proteomes" id="UP000032266">
    <property type="component" value="Chromosome"/>
</dbReference>
<dbReference type="STRING" id="1445510.YC6258_01024"/>
<keyword evidence="8" id="KW-0456">Lyase</keyword>
<dbReference type="Pfam" id="PF01242">
    <property type="entry name" value="PTPS"/>
    <property type="match status" value="1"/>
</dbReference>
<protein>
    <recommendedName>
        <fullName evidence="5">6-carboxy-5,6,7,8-tetrahydropterin synthase</fullName>
        <ecNumber evidence="4">4.1.2.50</ecNumber>
    </recommendedName>
    <alternativeName>
        <fullName evidence="9">Queuosine biosynthesis protein QueD</fullName>
    </alternativeName>
</protein>
<evidence type="ECO:0000256" key="7">
    <source>
        <dbReference type="ARBA" id="ARBA00022833"/>
    </source>
</evidence>
<comment type="catalytic activity">
    <reaction evidence="10">
        <text>7,8-dihydroneopterin 3'-triphosphate + H2O = 6-carboxy-5,6,7,8-tetrahydropterin + triphosphate + acetaldehyde + 2 H(+)</text>
        <dbReference type="Rhea" id="RHEA:27966"/>
        <dbReference type="ChEBI" id="CHEBI:15343"/>
        <dbReference type="ChEBI" id="CHEBI:15377"/>
        <dbReference type="ChEBI" id="CHEBI:15378"/>
        <dbReference type="ChEBI" id="CHEBI:18036"/>
        <dbReference type="ChEBI" id="CHEBI:58462"/>
        <dbReference type="ChEBI" id="CHEBI:61032"/>
        <dbReference type="EC" id="4.1.2.50"/>
    </reaction>
</comment>
<dbReference type="GO" id="GO:0070497">
    <property type="term" value="F:6-carboxytetrahydropterin synthase activity"/>
    <property type="evidence" value="ECO:0007669"/>
    <property type="project" value="UniProtKB-EC"/>
</dbReference>
<dbReference type="HOGENOM" id="CLU_111016_1_0_6"/>
<comment type="cofactor">
    <cofactor evidence="1">
        <name>Zn(2+)</name>
        <dbReference type="ChEBI" id="CHEBI:29105"/>
    </cofactor>
</comment>
<evidence type="ECO:0000256" key="1">
    <source>
        <dbReference type="ARBA" id="ARBA00001947"/>
    </source>
</evidence>
<evidence type="ECO:0000256" key="6">
    <source>
        <dbReference type="ARBA" id="ARBA00022723"/>
    </source>
</evidence>
<evidence type="ECO:0000313" key="11">
    <source>
        <dbReference type="EMBL" id="AJQ93074.1"/>
    </source>
</evidence>
<dbReference type="PANTHER" id="PTHR12589">
    <property type="entry name" value="PYRUVOYL TETRAHYDROBIOPTERIN SYNTHASE"/>
    <property type="match status" value="1"/>
</dbReference>